<dbReference type="Gene3D" id="3.40.50.1010">
    <property type="entry name" value="5'-nuclease"/>
    <property type="match status" value="1"/>
</dbReference>
<dbReference type="RefSeq" id="WP_109822574.1">
    <property type="nucleotide sequence ID" value="NZ_QGKL01000019.1"/>
</dbReference>
<feature type="domain" description="PIN" evidence="1">
    <location>
        <begin position="3"/>
        <end position="118"/>
    </location>
</feature>
<name>A0A317CMJ0_9GAMM</name>
<evidence type="ECO:0000259" key="1">
    <source>
        <dbReference type="Pfam" id="PF01850"/>
    </source>
</evidence>
<reference evidence="2 3" key="1">
    <citation type="submission" date="2018-05" db="EMBL/GenBank/DDBJ databases">
        <title>Leucothrix arctica sp. nov., isolated from Arctic seawater.</title>
        <authorList>
            <person name="Choi A."/>
            <person name="Baek K."/>
        </authorList>
    </citation>
    <scope>NUCLEOTIDE SEQUENCE [LARGE SCALE GENOMIC DNA]</scope>
    <source>
        <strain evidence="2 3">IMCC9719</strain>
    </source>
</reference>
<dbReference type="SUPFAM" id="SSF88723">
    <property type="entry name" value="PIN domain-like"/>
    <property type="match status" value="1"/>
</dbReference>
<dbReference type="CDD" id="cd18683">
    <property type="entry name" value="PIN_VapC-like"/>
    <property type="match status" value="1"/>
</dbReference>
<dbReference type="InterPro" id="IPR029060">
    <property type="entry name" value="PIN-like_dom_sf"/>
</dbReference>
<evidence type="ECO:0000313" key="2">
    <source>
        <dbReference type="EMBL" id="PWQ97532.1"/>
    </source>
</evidence>
<dbReference type="EMBL" id="QGKL01000019">
    <property type="protein sequence ID" value="PWQ97532.1"/>
    <property type="molecule type" value="Genomic_DNA"/>
</dbReference>
<protein>
    <submittedName>
        <fullName evidence="2">VapC toxin family PIN domain ribonuclease</fullName>
    </submittedName>
</protein>
<dbReference type="Proteomes" id="UP000245506">
    <property type="component" value="Unassembled WGS sequence"/>
</dbReference>
<sequence length="132" mass="14918">MIAFDTNLFVRIATNDDQQQADIAEKLLMENEVFVSRTVLLETEWVLRSVYKLARSDIADFFEQAALTENLTIENAHEVELSLSWYRLGADFADAIHLCICGDSVLHTFDTAFCKAANKLNLTPEFKVILSA</sequence>
<dbReference type="Pfam" id="PF01850">
    <property type="entry name" value="PIN"/>
    <property type="match status" value="1"/>
</dbReference>
<dbReference type="AlphaFoldDB" id="A0A317CMJ0"/>
<gene>
    <name evidence="2" type="ORF">DKT75_06310</name>
</gene>
<keyword evidence="3" id="KW-1185">Reference proteome</keyword>
<comment type="caution">
    <text evidence="2">The sequence shown here is derived from an EMBL/GenBank/DDBJ whole genome shotgun (WGS) entry which is preliminary data.</text>
</comment>
<dbReference type="OrthoDB" id="32974at2"/>
<accession>A0A317CMJ0</accession>
<dbReference type="InterPro" id="IPR002716">
    <property type="entry name" value="PIN_dom"/>
</dbReference>
<organism evidence="2 3">
    <name type="scientific">Leucothrix arctica</name>
    <dbReference type="NCBI Taxonomy" id="1481894"/>
    <lineage>
        <taxon>Bacteria</taxon>
        <taxon>Pseudomonadati</taxon>
        <taxon>Pseudomonadota</taxon>
        <taxon>Gammaproteobacteria</taxon>
        <taxon>Thiotrichales</taxon>
        <taxon>Thiotrichaceae</taxon>
        <taxon>Leucothrix</taxon>
    </lineage>
</organism>
<proteinExistence type="predicted"/>
<evidence type="ECO:0000313" key="3">
    <source>
        <dbReference type="Proteomes" id="UP000245506"/>
    </source>
</evidence>